<keyword evidence="6" id="KW-1185">Reference proteome</keyword>
<dbReference type="InterPro" id="IPR000326">
    <property type="entry name" value="PAP2/HPO"/>
</dbReference>
<feature type="compositionally biased region" description="Pro residues" evidence="1">
    <location>
        <begin position="271"/>
        <end position="282"/>
    </location>
</feature>
<comment type="caution">
    <text evidence="5">The sequence shown here is derived from an EMBL/GenBank/DDBJ whole genome shotgun (WGS) entry which is preliminary data.</text>
</comment>
<dbReference type="PANTHER" id="PTHR14969">
    <property type="entry name" value="SPHINGOSINE-1-PHOSPHATE PHOSPHOHYDROLASE"/>
    <property type="match status" value="1"/>
</dbReference>
<feature type="compositionally biased region" description="Basic residues" evidence="1">
    <location>
        <begin position="254"/>
        <end position="265"/>
    </location>
</feature>
<feature type="transmembrane region" description="Helical" evidence="2">
    <location>
        <begin position="154"/>
        <end position="173"/>
    </location>
</feature>
<protein>
    <submittedName>
        <fullName evidence="5">Phosphatase PAP2 family protein</fullName>
    </submittedName>
</protein>
<feature type="transmembrane region" description="Helical" evidence="2">
    <location>
        <begin position="58"/>
        <end position="75"/>
    </location>
</feature>
<feature type="signal peptide" evidence="3">
    <location>
        <begin position="1"/>
        <end position="17"/>
    </location>
</feature>
<dbReference type="CDD" id="cd03392">
    <property type="entry name" value="PAP2_like_2"/>
    <property type="match status" value="1"/>
</dbReference>
<feature type="domain" description="Phosphatidic acid phosphatase type 2/haloperoxidase" evidence="4">
    <location>
        <begin position="83"/>
        <end position="194"/>
    </location>
</feature>
<dbReference type="SMART" id="SM00014">
    <property type="entry name" value="acidPPc"/>
    <property type="match status" value="1"/>
</dbReference>
<keyword evidence="2" id="KW-0472">Membrane</keyword>
<dbReference type="SUPFAM" id="SSF48317">
    <property type="entry name" value="Acid phosphatase/Vanadium-dependent haloperoxidase"/>
    <property type="match status" value="1"/>
</dbReference>
<feature type="chain" id="PRO_5045629789" evidence="3">
    <location>
        <begin position="18"/>
        <end position="317"/>
    </location>
</feature>
<reference evidence="6" key="1">
    <citation type="journal article" date="2019" name="Int. J. Syst. Evol. Microbiol.">
        <title>The Global Catalogue of Microorganisms (GCM) 10K type strain sequencing project: providing services to taxonomists for standard genome sequencing and annotation.</title>
        <authorList>
            <consortium name="The Broad Institute Genomics Platform"/>
            <consortium name="The Broad Institute Genome Sequencing Center for Infectious Disease"/>
            <person name="Wu L."/>
            <person name="Ma J."/>
        </authorList>
    </citation>
    <scope>NUCLEOTIDE SEQUENCE [LARGE SCALE GENOMIC DNA]</scope>
    <source>
        <strain evidence="6">JCM 4395</strain>
    </source>
</reference>
<evidence type="ECO:0000313" key="5">
    <source>
        <dbReference type="EMBL" id="GAA2471463.1"/>
    </source>
</evidence>
<evidence type="ECO:0000313" key="6">
    <source>
        <dbReference type="Proteomes" id="UP001501777"/>
    </source>
</evidence>
<keyword evidence="3" id="KW-0732">Signal</keyword>
<dbReference type="Pfam" id="PF01569">
    <property type="entry name" value="PAP2"/>
    <property type="match status" value="1"/>
</dbReference>
<evidence type="ECO:0000259" key="4">
    <source>
        <dbReference type="SMART" id="SM00014"/>
    </source>
</evidence>
<evidence type="ECO:0000256" key="3">
    <source>
        <dbReference type="SAM" id="SignalP"/>
    </source>
</evidence>
<organism evidence="5 6">
    <name type="scientific">Streptomyces longisporus</name>
    <dbReference type="NCBI Taxonomy" id="1948"/>
    <lineage>
        <taxon>Bacteria</taxon>
        <taxon>Bacillati</taxon>
        <taxon>Actinomycetota</taxon>
        <taxon>Actinomycetes</taxon>
        <taxon>Kitasatosporales</taxon>
        <taxon>Streptomycetaceae</taxon>
        <taxon>Streptomyces</taxon>
    </lineage>
</organism>
<evidence type="ECO:0000256" key="1">
    <source>
        <dbReference type="SAM" id="MobiDB-lite"/>
    </source>
</evidence>
<feature type="compositionally biased region" description="Basic and acidic residues" evidence="1">
    <location>
        <begin position="300"/>
        <end position="310"/>
    </location>
</feature>
<keyword evidence="2" id="KW-1133">Transmembrane helix</keyword>
<feature type="transmembrane region" description="Helical" evidence="2">
    <location>
        <begin position="82"/>
        <end position="100"/>
    </location>
</feature>
<feature type="compositionally biased region" description="Polar residues" evidence="1">
    <location>
        <begin position="287"/>
        <end position="299"/>
    </location>
</feature>
<dbReference type="InterPro" id="IPR036938">
    <property type="entry name" value="PAP2/HPO_sf"/>
</dbReference>
<dbReference type="Gene3D" id="1.20.144.10">
    <property type="entry name" value="Phosphatidic acid phosphatase type 2/haloperoxidase"/>
    <property type="match status" value="1"/>
</dbReference>
<proteinExistence type="predicted"/>
<gene>
    <name evidence="5" type="ORF">GCM10010276_02180</name>
</gene>
<keyword evidence="2" id="KW-0812">Transmembrane</keyword>
<evidence type="ECO:0000256" key="2">
    <source>
        <dbReference type="SAM" id="Phobius"/>
    </source>
</evidence>
<sequence length="317" mass="33537">MLLAVVCALLFAGLATAVGLRHGAPLPGDTAAHAWGLAHRPPEAVALARGFTATGTGPWPYVLVVIAGCLAGRTVRERLRIAVVLLVVLVAGQLVRTGTMELLARARPAPADWATHASGFAFPSGHATTSALTAGLLCWATTRRARVDLARTTCILAVCWAVAVGLTRVYLGVHWASDVIGGWLLAVAWLSLWWWGWARWLPVEPTGRDEPGAPGTGTALDAPTAPLSRGASGRRPPAEARGLSPSSDGQPTRPRPRTLRGRTHPRTLPIRPRPGEPPPTAPRPTHNIRSTPTTDAQSPTEDHAPQDPGRRGRSRPA</sequence>
<feature type="transmembrane region" description="Helical" evidence="2">
    <location>
        <begin position="120"/>
        <end position="142"/>
    </location>
</feature>
<accession>A0ABP5Y0P5</accession>
<dbReference type="EMBL" id="BAAASG010000001">
    <property type="protein sequence ID" value="GAA2471463.1"/>
    <property type="molecule type" value="Genomic_DNA"/>
</dbReference>
<feature type="transmembrane region" description="Helical" evidence="2">
    <location>
        <begin position="179"/>
        <end position="198"/>
    </location>
</feature>
<dbReference type="Proteomes" id="UP001501777">
    <property type="component" value="Unassembled WGS sequence"/>
</dbReference>
<feature type="region of interest" description="Disordered" evidence="1">
    <location>
        <begin position="207"/>
        <end position="317"/>
    </location>
</feature>
<name>A0ABP5Y0P5_STRLO</name>
<dbReference type="PANTHER" id="PTHR14969:SF13">
    <property type="entry name" value="AT30094P"/>
    <property type="match status" value="1"/>
</dbReference>